<reference evidence="1" key="1">
    <citation type="submission" date="2021-08" db="EMBL/GenBank/DDBJ databases">
        <title>Novel anaerobic bacterium isolated from sea squirt in East Sea, Republic of Korea.</title>
        <authorList>
            <person name="Nguyen T.H."/>
            <person name="Li Z."/>
            <person name="Lee Y.-J."/>
            <person name="Ko J."/>
            <person name="Kim S.-G."/>
        </authorList>
    </citation>
    <scope>NUCLEOTIDE SEQUENCE</scope>
    <source>
        <strain evidence="1">KCTC 25031</strain>
    </source>
</reference>
<gene>
    <name evidence="1" type="ORF">K4L44_09865</name>
</gene>
<evidence type="ECO:0000313" key="1">
    <source>
        <dbReference type="EMBL" id="QZE12893.1"/>
    </source>
</evidence>
<dbReference type="EMBL" id="CP081303">
    <property type="protein sequence ID" value="QZE12893.1"/>
    <property type="molecule type" value="Genomic_DNA"/>
</dbReference>
<accession>A0AC61NBR1</accession>
<name>A0AC61NBR1_9BACT</name>
<keyword evidence="2" id="KW-1185">Reference proteome</keyword>
<evidence type="ECO:0000313" key="2">
    <source>
        <dbReference type="Proteomes" id="UP000826212"/>
    </source>
</evidence>
<protein>
    <submittedName>
        <fullName evidence="1">Uncharacterized protein</fullName>
    </submittedName>
</protein>
<organism evidence="1 2">
    <name type="scientific">Halosquirtibacter laminarini</name>
    <dbReference type="NCBI Taxonomy" id="3374600"/>
    <lineage>
        <taxon>Bacteria</taxon>
        <taxon>Pseudomonadati</taxon>
        <taxon>Bacteroidota</taxon>
        <taxon>Bacteroidia</taxon>
        <taxon>Marinilabiliales</taxon>
        <taxon>Prolixibacteraceae</taxon>
        <taxon>Halosquirtibacter</taxon>
    </lineage>
</organism>
<dbReference type="Proteomes" id="UP000826212">
    <property type="component" value="Chromosome"/>
</dbReference>
<sequence length="485" mass="55223">MGSLKKGILVSYFSVFITIISGILITPLIVSTLGANEYGVYIYLSASFGLCSVFNLCVNQTFTRFIVNNTDEKLYIKVLTNLLTIVLLIVLFIIIFVILLFYNFKKQQTLVVTELNLSYYCLFLSIIVVLRLLNECFLGIYIAFKEYVYPQAIRILFAVLRIVLIFVLLPNFSNLFFIFSLDLFVSLMSSIFLILPLIKKNRLVFDSSCIKIKELKIILYFMLGILAISLVNFLRWKFGELLLGFHGLYADVTVFSLSVMLGSYIGAFTSSFSNLLLPNINEIYINSGLKGVESEVIRVSRYVAFIVTLILTSFILIGQVFVEIWLKGEYPMVWNFSLFIMASLGVLLIQSSFNTYLQIINEHGKRSVLFLIPTLLTMILGILLVKSGGIKLMVSMACTSILIGVILSNIYYSRLGFNMLHYYKKVLFIPTVYTIIVLTIKLVFDDISNVTSFVLVFINTILVYRFVISNTERKFLKSLLSQNKI</sequence>
<proteinExistence type="predicted"/>